<evidence type="ECO:0000313" key="2">
    <source>
        <dbReference type="EMBL" id="KAK1134957.1"/>
    </source>
</evidence>
<dbReference type="EMBL" id="JAHYIQ010000002">
    <property type="protein sequence ID" value="KAK1134957.1"/>
    <property type="molecule type" value="Genomic_DNA"/>
</dbReference>
<dbReference type="AlphaFoldDB" id="A0AA40KVX0"/>
<dbReference type="Proteomes" id="UP001177670">
    <property type="component" value="Unassembled WGS sequence"/>
</dbReference>
<feature type="compositionally biased region" description="Acidic residues" evidence="1">
    <location>
        <begin position="47"/>
        <end position="71"/>
    </location>
</feature>
<comment type="caution">
    <text evidence="2">The sequence shown here is derived from an EMBL/GenBank/DDBJ whole genome shotgun (WGS) entry which is preliminary data.</text>
</comment>
<keyword evidence="3" id="KW-1185">Reference proteome</keyword>
<reference evidence="2" key="1">
    <citation type="submission" date="2021-10" db="EMBL/GenBank/DDBJ databases">
        <title>Melipona bicolor Genome sequencing and assembly.</title>
        <authorList>
            <person name="Araujo N.S."/>
            <person name="Arias M.C."/>
        </authorList>
    </citation>
    <scope>NUCLEOTIDE SEQUENCE</scope>
    <source>
        <strain evidence="2">USP_2M_L1-L4_2017</strain>
        <tissue evidence="2">Whole body</tissue>
    </source>
</reference>
<sequence>MERGWNEAERRLCGSTPMEKENVENGLERRGEECDLGCIDRKKRDDGVDDVDDDDDDDGDDEDDDGEDEEERGCKRSWRGEGKEGNLSRVECNGGAGFG</sequence>
<proteinExistence type="predicted"/>
<protein>
    <submittedName>
        <fullName evidence="2">Uncharacterized protein</fullName>
    </submittedName>
</protein>
<name>A0AA40KVX0_9HYME</name>
<feature type="compositionally biased region" description="Basic and acidic residues" evidence="1">
    <location>
        <begin position="72"/>
        <end position="86"/>
    </location>
</feature>
<gene>
    <name evidence="2" type="ORF">K0M31_007723</name>
</gene>
<feature type="region of interest" description="Disordered" evidence="1">
    <location>
        <begin position="42"/>
        <end position="99"/>
    </location>
</feature>
<feature type="region of interest" description="Disordered" evidence="1">
    <location>
        <begin position="1"/>
        <end position="26"/>
    </location>
</feature>
<evidence type="ECO:0000313" key="3">
    <source>
        <dbReference type="Proteomes" id="UP001177670"/>
    </source>
</evidence>
<accession>A0AA40KVX0</accession>
<evidence type="ECO:0000256" key="1">
    <source>
        <dbReference type="SAM" id="MobiDB-lite"/>
    </source>
</evidence>
<organism evidence="2 3">
    <name type="scientific">Melipona bicolor</name>
    <dbReference type="NCBI Taxonomy" id="60889"/>
    <lineage>
        <taxon>Eukaryota</taxon>
        <taxon>Metazoa</taxon>
        <taxon>Ecdysozoa</taxon>
        <taxon>Arthropoda</taxon>
        <taxon>Hexapoda</taxon>
        <taxon>Insecta</taxon>
        <taxon>Pterygota</taxon>
        <taxon>Neoptera</taxon>
        <taxon>Endopterygota</taxon>
        <taxon>Hymenoptera</taxon>
        <taxon>Apocrita</taxon>
        <taxon>Aculeata</taxon>
        <taxon>Apoidea</taxon>
        <taxon>Anthophila</taxon>
        <taxon>Apidae</taxon>
        <taxon>Melipona</taxon>
    </lineage>
</organism>